<comment type="caution">
    <text evidence="1">The sequence shown here is derived from an EMBL/GenBank/DDBJ whole genome shotgun (WGS) entry which is preliminary data.</text>
</comment>
<keyword evidence="2" id="KW-1185">Reference proteome</keyword>
<organism evidence="1 2">
    <name type="scientific">Popillia japonica</name>
    <name type="common">Japanese beetle</name>
    <dbReference type="NCBI Taxonomy" id="7064"/>
    <lineage>
        <taxon>Eukaryota</taxon>
        <taxon>Metazoa</taxon>
        <taxon>Ecdysozoa</taxon>
        <taxon>Arthropoda</taxon>
        <taxon>Hexapoda</taxon>
        <taxon>Insecta</taxon>
        <taxon>Pterygota</taxon>
        <taxon>Neoptera</taxon>
        <taxon>Endopterygota</taxon>
        <taxon>Coleoptera</taxon>
        <taxon>Polyphaga</taxon>
        <taxon>Scarabaeiformia</taxon>
        <taxon>Scarabaeidae</taxon>
        <taxon>Rutelinae</taxon>
        <taxon>Popillia</taxon>
    </lineage>
</organism>
<proteinExistence type="predicted"/>
<dbReference type="AlphaFoldDB" id="A0AAW1ICC2"/>
<gene>
    <name evidence="1" type="ORF">QE152_g36595</name>
</gene>
<sequence>MVLRCCIANCSNSSKEQNSFPKESESLLGGKCGNQMQFEDVEEWMTKSDEGLENEFFTDEEIIGIASKADCGCEDDGENADMEEKTNFLLTKK</sequence>
<evidence type="ECO:0000313" key="1">
    <source>
        <dbReference type="EMBL" id="KAK9687221.1"/>
    </source>
</evidence>
<name>A0AAW1ICC2_POPJA</name>
<evidence type="ECO:0000313" key="2">
    <source>
        <dbReference type="Proteomes" id="UP001458880"/>
    </source>
</evidence>
<accession>A0AAW1ICC2</accession>
<dbReference type="Proteomes" id="UP001458880">
    <property type="component" value="Unassembled WGS sequence"/>
</dbReference>
<dbReference type="EMBL" id="JASPKY010000655">
    <property type="protein sequence ID" value="KAK9687221.1"/>
    <property type="molecule type" value="Genomic_DNA"/>
</dbReference>
<protein>
    <submittedName>
        <fullName evidence="1">Uncharacterized protein</fullName>
    </submittedName>
</protein>
<reference evidence="1 2" key="1">
    <citation type="journal article" date="2024" name="BMC Genomics">
        <title>De novo assembly and annotation of Popillia japonica's genome with initial clues to its potential as an invasive pest.</title>
        <authorList>
            <person name="Cucini C."/>
            <person name="Boschi S."/>
            <person name="Funari R."/>
            <person name="Cardaioli E."/>
            <person name="Iannotti N."/>
            <person name="Marturano G."/>
            <person name="Paoli F."/>
            <person name="Bruttini M."/>
            <person name="Carapelli A."/>
            <person name="Frati F."/>
            <person name="Nardi F."/>
        </authorList>
    </citation>
    <scope>NUCLEOTIDE SEQUENCE [LARGE SCALE GENOMIC DNA]</scope>
    <source>
        <strain evidence="1">DMR45628</strain>
    </source>
</reference>